<keyword evidence="5" id="KW-1185">Reference proteome</keyword>
<reference evidence="4 5" key="1">
    <citation type="journal article" date="2018" name="PLoS Pathog.">
        <title>Evolution of structural diversity of trichothecenes, a family of toxins produced by plant pathogenic and entomopathogenic fungi.</title>
        <authorList>
            <person name="Proctor R.H."/>
            <person name="McCormick S.P."/>
            <person name="Kim H.S."/>
            <person name="Cardoza R.E."/>
            <person name="Stanley A.M."/>
            <person name="Lindo L."/>
            <person name="Kelly A."/>
            <person name="Brown D.W."/>
            <person name="Lee T."/>
            <person name="Vaughan M.M."/>
            <person name="Alexander N.J."/>
            <person name="Busman M."/>
            <person name="Gutierrez S."/>
        </authorList>
    </citation>
    <scope>NUCLEOTIDE SEQUENCE [LARGE SCALE GENOMIC DNA]</scope>
    <source>
        <strain evidence="4 5">NRRL 3299</strain>
    </source>
</reference>
<dbReference type="InterPro" id="IPR044149">
    <property type="entry name" value="Nitrilases_CHs"/>
</dbReference>
<dbReference type="EMBL" id="PXOF01000179">
    <property type="protein sequence ID" value="RGP60824.1"/>
    <property type="molecule type" value="Genomic_DNA"/>
</dbReference>
<proteinExistence type="inferred from homology"/>
<dbReference type="GO" id="GO:0003824">
    <property type="term" value="F:catalytic activity"/>
    <property type="evidence" value="ECO:0007669"/>
    <property type="project" value="InterPro"/>
</dbReference>
<dbReference type="Proteomes" id="UP000266152">
    <property type="component" value="Unassembled WGS sequence"/>
</dbReference>
<feature type="domain" description="CN hydrolase" evidence="3">
    <location>
        <begin position="16"/>
        <end position="346"/>
    </location>
</feature>
<organism evidence="4 5">
    <name type="scientific">Fusarium sporotrichioides</name>
    <dbReference type="NCBI Taxonomy" id="5514"/>
    <lineage>
        <taxon>Eukaryota</taxon>
        <taxon>Fungi</taxon>
        <taxon>Dikarya</taxon>
        <taxon>Ascomycota</taxon>
        <taxon>Pezizomycotina</taxon>
        <taxon>Sordariomycetes</taxon>
        <taxon>Hypocreomycetidae</taxon>
        <taxon>Hypocreales</taxon>
        <taxon>Nectriaceae</taxon>
        <taxon>Fusarium</taxon>
    </lineage>
</organism>
<protein>
    <submittedName>
        <fullName evidence="4">Nitrilase</fullName>
    </submittedName>
</protein>
<feature type="region of interest" description="Disordered" evidence="2">
    <location>
        <begin position="279"/>
        <end position="301"/>
    </location>
</feature>
<dbReference type="PANTHER" id="PTHR46044">
    <property type="entry name" value="NITRILASE"/>
    <property type="match status" value="1"/>
</dbReference>
<dbReference type="Gene3D" id="3.60.110.10">
    <property type="entry name" value="Carbon-nitrogen hydrolase"/>
    <property type="match status" value="2"/>
</dbReference>
<dbReference type="InterPro" id="IPR036526">
    <property type="entry name" value="C-N_Hydrolase_sf"/>
</dbReference>
<evidence type="ECO:0000313" key="4">
    <source>
        <dbReference type="EMBL" id="RGP60824.1"/>
    </source>
</evidence>
<dbReference type="AlphaFoldDB" id="A0A395RL37"/>
<dbReference type="PANTHER" id="PTHR46044:SF12">
    <property type="entry name" value="HYDROLASE"/>
    <property type="match status" value="1"/>
</dbReference>
<comment type="caution">
    <text evidence="4">The sequence shown here is derived from an EMBL/GenBank/DDBJ whole genome shotgun (WGS) entry which is preliminary data.</text>
</comment>
<dbReference type="InterPro" id="IPR003010">
    <property type="entry name" value="C-N_Hydrolase"/>
</dbReference>
<gene>
    <name evidence="4" type="ORF">FSPOR_10427</name>
</gene>
<evidence type="ECO:0000259" key="3">
    <source>
        <dbReference type="Pfam" id="PF00795"/>
    </source>
</evidence>
<comment type="similarity">
    <text evidence="1">Belongs to the carbon-nitrogen hydrolase superfamily. Nitrilase family.</text>
</comment>
<dbReference type="Pfam" id="PF00795">
    <property type="entry name" value="CN_hydrolase"/>
    <property type="match status" value="1"/>
</dbReference>
<accession>A0A395RL37</accession>
<name>A0A395RL37_FUSSP</name>
<dbReference type="SUPFAM" id="SSF56317">
    <property type="entry name" value="Carbon-nitrogen hydrolase"/>
    <property type="match status" value="1"/>
</dbReference>
<sequence length="379" mass="40792">MAAAGHIRLGTASPGTPSSTAETIALVDTLAQRAASSKIDILLLPEAFIGGYPRGSYFGCKIGDRSAAGREEFARYFDKAIDLGDTVGPAGGGAGIRWVKRQIGEEDEVRGDGSREELERIARDTGVFVVTGTERLIWAQGSPSTLRAVSTTIRGIRINLAAAICWESYMPLLRQSLYSQNINLYLAPTADFRDAWLSLARTIGVEGRCFVVSSNMCVPKDAPAETNSNGNGPAVRERRGSCLTEEGFEIALPKSPTRQRRRRKSVFDDDGNEIVLGCEDDGEAPLPPATRPQVAAPKNSKSTFDKADFISPGGSSIVSPFGDVIAGPQWGDPDGMVFADVDFRDCIRGRLDLDTAGSYSRNDSFQFSVEGLDLDPLPY</sequence>
<evidence type="ECO:0000313" key="5">
    <source>
        <dbReference type="Proteomes" id="UP000266152"/>
    </source>
</evidence>
<evidence type="ECO:0000256" key="1">
    <source>
        <dbReference type="ARBA" id="ARBA00008129"/>
    </source>
</evidence>
<dbReference type="STRING" id="5514.A0A395RL37"/>
<evidence type="ECO:0000256" key="2">
    <source>
        <dbReference type="SAM" id="MobiDB-lite"/>
    </source>
</evidence>